<name>A0A2S1LRV5_9FLAO</name>
<sequence>MTTALTEIPQDESDQNAIDHLISRFYGIFNTKNNTPDFETIYSLCIVETQIIKIEDASPVLYNLHSFMAPRKALLTDGRLTDFEEYETVSETKISGHLAQRYSEYSKNGILQGKPFEGNGKKMFQCIRMENRWQITAVQWEDE</sequence>
<dbReference type="KEGG" id="fki:FK004_14720"/>
<evidence type="ECO:0000313" key="2">
    <source>
        <dbReference type="Proteomes" id="UP000244677"/>
    </source>
</evidence>
<organism evidence="1 2">
    <name type="scientific">Flavobacterium kingsejongi</name>
    <dbReference type="NCBI Taxonomy" id="1678728"/>
    <lineage>
        <taxon>Bacteria</taxon>
        <taxon>Pseudomonadati</taxon>
        <taxon>Bacteroidota</taxon>
        <taxon>Flavobacteriia</taxon>
        <taxon>Flavobacteriales</taxon>
        <taxon>Flavobacteriaceae</taxon>
        <taxon>Flavobacterium</taxon>
    </lineage>
</organism>
<dbReference type="Proteomes" id="UP000244677">
    <property type="component" value="Chromosome"/>
</dbReference>
<protein>
    <recommendedName>
        <fullName evidence="3">DUF4440 domain-containing protein</fullName>
    </recommendedName>
</protein>
<reference evidence="1 2" key="1">
    <citation type="submission" date="2017-04" db="EMBL/GenBank/DDBJ databases">
        <title>Complete genome sequence of Flavobacterium kingsejong AJ004.</title>
        <authorList>
            <person name="Lee P.C."/>
        </authorList>
    </citation>
    <scope>NUCLEOTIDE SEQUENCE [LARGE SCALE GENOMIC DNA]</scope>
    <source>
        <strain evidence="1 2">AJ004</strain>
    </source>
</reference>
<keyword evidence="2" id="KW-1185">Reference proteome</keyword>
<evidence type="ECO:0000313" key="1">
    <source>
        <dbReference type="EMBL" id="AWG26391.1"/>
    </source>
</evidence>
<dbReference type="AlphaFoldDB" id="A0A2S1LRV5"/>
<dbReference type="SUPFAM" id="SSF54427">
    <property type="entry name" value="NTF2-like"/>
    <property type="match status" value="1"/>
</dbReference>
<dbReference type="OrthoDB" id="9798081at2"/>
<dbReference type="InterPro" id="IPR032710">
    <property type="entry name" value="NTF2-like_dom_sf"/>
</dbReference>
<gene>
    <name evidence="1" type="ORF">FK004_14720</name>
</gene>
<dbReference type="RefSeq" id="WP_108737916.1">
    <property type="nucleotide sequence ID" value="NZ_CP020919.1"/>
</dbReference>
<proteinExistence type="predicted"/>
<dbReference type="EMBL" id="CP020919">
    <property type="protein sequence ID" value="AWG26391.1"/>
    <property type="molecule type" value="Genomic_DNA"/>
</dbReference>
<evidence type="ECO:0008006" key="3">
    <source>
        <dbReference type="Google" id="ProtNLM"/>
    </source>
</evidence>
<accession>A0A2S1LRV5</accession>